<gene>
    <name evidence="1" type="ORF">ENS41_00665</name>
</gene>
<organism evidence="1">
    <name type="scientific">candidate division WOR-3 bacterium</name>
    <dbReference type="NCBI Taxonomy" id="2052148"/>
    <lineage>
        <taxon>Bacteria</taxon>
        <taxon>Bacteria division WOR-3</taxon>
    </lineage>
</organism>
<protein>
    <submittedName>
        <fullName evidence="1">Uncharacterized protein</fullName>
    </submittedName>
</protein>
<proteinExistence type="predicted"/>
<sequence length="122" mass="13526">MDHITRPLRPGRAFLAALDRIRAGALNPRLGKPAQTLRAELETLAAPLLARAGLSTLTTLHYRWFLREISRLWSTQTGPDLAFHLELAVRKWTGLGLDPAILQALVCTISRRRKTAQTHGAA</sequence>
<reference evidence="1" key="1">
    <citation type="journal article" date="2020" name="mSystems">
        <title>Genome- and Community-Level Interaction Insights into Carbon Utilization and Element Cycling Functions of Hydrothermarchaeota in Hydrothermal Sediment.</title>
        <authorList>
            <person name="Zhou Z."/>
            <person name="Liu Y."/>
            <person name="Xu W."/>
            <person name="Pan J."/>
            <person name="Luo Z.H."/>
            <person name="Li M."/>
        </authorList>
    </citation>
    <scope>NUCLEOTIDE SEQUENCE [LARGE SCALE GENOMIC DNA]</scope>
    <source>
        <strain evidence="1">SpSt-488</strain>
    </source>
</reference>
<name>A0A7C4CA46_UNCW3</name>
<dbReference type="EMBL" id="DSUT01000013">
    <property type="protein sequence ID" value="HGK27453.1"/>
    <property type="molecule type" value="Genomic_DNA"/>
</dbReference>
<accession>A0A7C4CA46</accession>
<evidence type="ECO:0000313" key="1">
    <source>
        <dbReference type="EMBL" id="HGK27453.1"/>
    </source>
</evidence>
<comment type="caution">
    <text evidence="1">The sequence shown here is derived from an EMBL/GenBank/DDBJ whole genome shotgun (WGS) entry which is preliminary data.</text>
</comment>
<dbReference type="AlphaFoldDB" id="A0A7C4CA46"/>